<sequence length="113" mass="11485">MHTSLFIAALIFLAATAYAVPLAKIKTVPETDVSVKTAIVPASVVVPNFSKVKKPSALRAARQIGYGAQGSSLGSQLQGISSGYGYGYNNAVGMGGAGQSLGSNLGLFPAGRR</sequence>
<reference evidence="3" key="1">
    <citation type="submission" date="2017-01" db="EMBL/GenBank/DDBJ databases">
        <title>Comparative genomics of anhydrobiosis in the tardigrade Hypsibius dujardini.</title>
        <authorList>
            <person name="Yoshida Y."/>
            <person name="Koutsovoulos G."/>
            <person name="Laetsch D."/>
            <person name="Stevens L."/>
            <person name="Kumar S."/>
            <person name="Horikawa D."/>
            <person name="Ishino K."/>
            <person name="Komine S."/>
            <person name="Tomita M."/>
            <person name="Blaxter M."/>
            <person name="Arakawa K."/>
        </authorList>
    </citation>
    <scope>NUCLEOTIDE SEQUENCE [LARGE SCALE GENOMIC DNA]</scope>
    <source>
        <strain evidence="3">Z151</strain>
    </source>
</reference>
<evidence type="ECO:0000313" key="2">
    <source>
        <dbReference type="EMBL" id="OQV20821.1"/>
    </source>
</evidence>
<feature type="chain" id="PRO_5013388865" evidence="1">
    <location>
        <begin position="20"/>
        <end position="113"/>
    </location>
</feature>
<evidence type="ECO:0000313" key="3">
    <source>
        <dbReference type="Proteomes" id="UP000192578"/>
    </source>
</evidence>
<evidence type="ECO:0000256" key="1">
    <source>
        <dbReference type="SAM" id="SignalP"/>
    </source>
</evidence>
<accession>A0A1W0X026</accession>
<keyword evidence="1" id="KW-0732">Signal</keyword>
<protein>
    <submittedName>
        <fullName evidence="2">Uncharacterized protein</fullName>
    </submittedName>
</protein>
<dbReference type="EMBL" id="MTYJ01000027">
    <property type="protein sequence ID" value="OQV20821.1"/>
    <property type="molecule type" value="Genomic_DNA"/>
</dbReference>
<proteinExistence type="predicted"/>
<feature type="signal peptide" evidence="1">
    <location>
        <begin position="1"/>
        <end position="19"/>
    </location>
</feature>
<comment type="caution">
    <text evidence="2">The sequence shown here is derived from an EMBL/GenBank/DDBJ whole genome shotgun (WGS) entry which is preliminary data.</text>
</comment>
<dbReference type="AlphaFoldDB" id="A0A1W0X026"/>
<organism evidence="2 3">
    <name type="scientific">Hypsibius exemplaris</name>
    <name type="common">Freshwater tardigrade</name>
    <dbReference type="NCBI Taxonomy" id="2072580"/>
    <lineage>
        <taxon>Eukaryota</taxon>
        <taxon>Metazoa</taxon>
        <taxon>Ecdysozoa</taxon>
        <taxon>Tardigrada</taxon>
        <taxon>Eutardigrada</taxon>
        <taxon>Parachela</taxon>
        <taxon>Hypsibioidea</taxon>
        <taxon>Hypsibiidae</taxon>
        <taxon>Hypsibius</taxon>
    </lineage>
</organism>
<keyword evidence="3" id="KW-1185">Reference proteome</keyword>
<dbReference type="Proteomes" id="UP000192578">
    <property type="component" value="Unassembled WGS sequence"/>
</dbReference>
<gene>
    <name evidence="2" type="ORF">BV898_05167</name>
</gene>
<name>A0A1W0X026_HYPEX</name>